<organism evidence="1 2">
    <name type="scientific">Spiromyces aspiralis</name>
    <dbReference type="NCBI Taxonomy" id="68401"/>
    <lineage>
        <taxon>Eukaryota</taxon>
        <taxon>Fungi</taxon>
        <taxon>Fungi incertae sedis</taxon>
        <taxon>Zoopagomycota</taxon>
        <taxon>Kickxellomycotina</taxon>
        <taxon>Kickxellomycetes</taxon>
        <taxon>Kickxellales</taxon>
        <taxon>Kickxellaceae</taxon>
        <taxon>Spiromyces</taxon>
    </lineage>
</organism>
<keyword evidence="2" id="KW-1185">Reference proteome</keyword>
<reference evidence="1" key="1">
    <citation type="submission" date="2022-06" db="EMBL/GenBank/DDBJ databases">
        <title>Phylogenomic reconstructions and comparative analyses of Kickxellomycotina fungi.</title>
        <authorList>
            <person name="Reynolds N.K."/>
            <person name="Stajich J.E."/>
            <person name="Barry K."/>
            <person name="Grigoriev I.V."/>
            <person name="Crous P."/>
            <person name="Smith M.E."/>
        </authorList>
    </citation>
    <scope>NUCLEOTIDE SEQUENCE</scope>
    <source>
        <strain evidence="1">RSA 2271</strain>
    </source>
</reference>
<dbReference type="EMBL" id="JAMZIH010007865">
    <property type="protein sequence ID" value="KAJ1672774.1"/>
    <property type="molecule type" value="Genomic_DNA"/>
</dbReference>
<sequence length="127" mass="13825">MGPKPTPRPATLAQYTPTHTPARLPNGKPAPSDDTQTDPESSEDDLGSIEESDADSVELTPEDFAKEQHLVEYYPRAPTVLIKHMARPTRPHPLPPPASRGNMPSDGTSTTAPAPVRRLRSRLVSQQ</sequence>
<dbReference type="Proteomes" id="UP001145114">
    <property type="component" value="Unassembled WGS sequence"/>
</dbReference>
<gene>
    <name evidence="1" type="ORF">EV182_006527</name>
</gene>
<accession>A0ACC1HFR2</accession>
<proteinExistence type="predicted"/>
<evidence type="ECO:0000313" key="1">
    <source>
        <dbReference type="EMBL" id="KAJ1672774.1"/>
    </source>
</evidence>
<evidence type="ECO:0000313" key="2">
    <source>
        <dbReference type="Proteomes" id="UP001145114"/>
    </source>
</evidence>
<name>A0ACC1HFR2_9FUNG</name>
<protein>
    <submittedName>
        <fullName evidence="1">Uncharacterized protein</fullName>
    </submittedName>
</protein>
<comment type="caution">
    <text evidence="1">The sequence shown here is derived from an EMBL/GenBank/DDBJ whole genome shotgun (WGS) entry which is preliminary data.</text>
</comment>